<reference evidence="1" key="1">
    <citation type="journal article" date="2013" name="Nature">
        <title>Draft genome of the wheat A-genome progenitor Triticum urartu.</title>
        <authorList>
            <person name="Ling H.Q."/>
            <person name="Zhao S."/>
            <person name="Liu D."/>
            <person name="Wang J."/>
            <person name="Sun H."/>
            <person name="Zhang C."/>
            <person name="Fan H."/>
            <person name="Li D."/>
            <person name="Dong L."/>
            <person name="Tao Y."/>
            <person name="Gao C."/>
            <person name="Wu H."/>
            <person name="Li Y."/>
            <person name="Cui Y."/>
            <person name="Guo X."/>
            <person name="Zheng S."/>
            <person name="Wang B."/>
            <person name="Yu K."/>
            <person name="Liang Q."/>
            <person name="Yang W."/>
            <person name="Lou X."/>
            <person name="Chen J."/>
            <person name="Feng M."/>
            <person name="Jian J."/>
            <person name="Zhang X."/>
            <person name="Luo G."/>
            <person name="Jiang Y."/>
            <person name="Liu J."/>
            <person name="Wang Z."/>
            <person name="Sha Y."/>
            <person name="Zhang B."/>
            <person name="Wu H."/>
            <person name="Tang D."/>
            <person name="Shen Q."/>
            <person name="Xue P."/>
            <person name="Zou S."/>
            <person name="Wang X."/>
            <person name="Liu X."/>
            <person name="Wang F."/>
            <person name="Yang Y."/>
            <person name="An X."/>
            <person name="Dong Z."/>
            <person name="Zhang K."/>
            <person name="Zhang X."/>
            <person name="Luo M.C."/>
            <person name="Dvorak J."/>
            <person name="Tong Y."/>
            <person name="Wang J."/>
            <person name="Yang H."/>
            <person name="Li Z."/>
            <person name="Wang D."/>
            <person name="Zhang A."/>
            <person name="Wang J."/>
        </authorList>
    </citation>
    <scope>NUCLEOTIDE SEQUENCE</scope>
</reference>
<organism evidence="1">
    <name type="scientific">Triticum urartu</name>
    <name type="common">Red wild einkorn</name>
    <name type="synonym">Crithodium urartu</name>
    <dbReference type="NCBI Taxonomy" id="4572"/>
    <lineage>
        <taxon>Eukaryota</taxon>
        <taxon>Viridiplantae</taxon>
        <taxon>Streptophyta</taxon>
        <taxon>Embryophyta</taxon>
        <taxon>Tracheophyta</taxon>
        <taxon>Spermatophyta</taxon>
        <taxon>Magnoliopsida</taxon>
        <taxon>Liliopsida</taxon>
        <taxon>Poales</taxon>
        <taxon>Poaceae</taxon>
        <taxon>BOP clade</taxon>
        <taxon>Pooideae</taxon>
        <taxon>Triticodae</taxon>
        <taxon>Triticeae</taxon>
        <taxon>Triticinae</taxon>
        <taxon>Triticum</taxon>
    </lineage>
</organism>
<name>M7ZMN7_TRIUA</name>
<evidence type="ECO:0000313" key="1">
    <source>
        <dbReference type="EMBL" id="EMS61382.1"/>
    </source>
</evidence>
<accession>M7ZMN7</accession>
<sequence>MEVIRVGDINVDGKIKDVWVPLRWRISSISSSTRPSDLSLRVSPDMIPVKNTRKQEMPAYAHHPTDLNGRCRLGENPSLRPLPPFSPSRRLPILSRRCCSPWRRPQPHHLDTATMSASERRKAGDWALPYERPGGHLCARAIAVTTNAGGYGHASPSPGRASAAETAVHVAVSVVLAPTDRLSGADSSLDHNAGKWNGIF</sequence>
<dbReference type="AlphaFoldDB" id="M7ZMN7"/>
<dbReference type="EMBL" id="KD096832">
    <property type="protein sequence ID" value="EMS61382.1"/>
    <property type="molecule type" value="Genomic_DNA"/>
</dbReference>
<proteinExistence type="predicted"/>
<protein>
    <submittedName>
        <fullName evidence="1">Uncharacterized protein</fullName>
    </submittedName>
</protein>
<gene>
    <name evidence="1" type="ORF">TRIUR3_14367</name>
</gene>